<evidence type="ECO:0000313" key="2">
    <source>
        <dbReference type="EMBL" id="MFD1834745.1"/>
    </source>
</evidence>
<reference evidence="3" key="1">
    <citation type="journal article" date="2019" name="Int. J. Syst. Evol. Microbiol.">
        <title>The Global Catalogue of Microorganisms (GCM) 10K type strain sequencing project: providing services to taxonomists for standard genome sequencing and annotation.</title>
        <authorList>
            <consortium name="The Broad Institute Genomics Platform"/>
            <consortium name="The Broad Institute Genome Sequencing Center for Infectious Disease"/>
            <person name="Wu L."/>
            <person name="Ma J."/>
        </authorList>
    </citation>
    <scope>NUCLEOTIDE SEQUENCE [LARGE SCALE GENOMIC DNA]</scope>
    <source>
        <strain evidence="3">JCM 11650</strain>
    </source>
</reference>
<dbReference type="Gene3D" id="3.40.710.10">
    <property type="entry name" value="DD-peptidase/beta-lactamase superfamily"/>
    <property type="match status" value="1"/>
</dbReference>
<evidence type="ECO:0000313" key="3">
    <source>
        <dbReference type="Proteomes" id="UP001597280"/>
    </source>
</evidence>
<dbReference type="PANTHER" id="PTHR43283:SF7">
    <property type="entry name" value="BETA-LACTAMASE-RELATED DOMAIN-CONTAINING PROTEIN"/>
    <property type="match status" value="1"/>
</dbReference>
<dbReference type="InterPro" id="IPR050789">
    <property type="entry name" value="Diverse_Enzym_Activities"/>
</dbReference>
<sequence>MSADATRTPDAAIPDPLLLLPLRQRLTERSLAVRAVHVIRPGREDVVRRFVDDTAENVYSVSKTVTALGVGIARAEGLLELDDRAVDHLPSPEGRYGEGVGDVTIRHLLTMTSGSPVTAFAQEERDHRDLTSLYLETPLVREAGSAFEYSNGGPFLLSRIIEQRTGETLRDWLMPRLFQPLDIVNPQWHTTVDGHSWGATGLHLKSGEMARIGEVLLGRGTVDGAELVPAEWVDLMHAEDTWVPTAWPDPDNARYGLGVWASQPDCAWRADGAYGQFLLVLPEQEALVAITSHIENGGANGVLAAVREELLPLL</sequence>
<dbReference type="RefSeq" id="WP_343903969.1">
    <property type="nucleotide sequence ID" value="NZ_BAAAIS010000002.1"/>
</dbReference>
<protein>
    <submittedName>
        <fullName evidence="2">Serine hydrolase domain-containing protein</fullName>
        <ecNumber evidence="2">3.-.-.-</ecNumber>
    </submittedName>
</protein>
<gene>
    <name evidence="2" type="ORF">ACFSDA_06605</name>
</gene>
<dbReference type="SUPFAM" id="SSF56601">
    <property type="entry name" value="beta-lactamase/transpeptidase-like"/>
    <property type="match status" value="1"/>
</dbReference>
<dbReference type="EC" id="3.-.-.-" evidence="2"/>
<dbReference type="Pfam" id="PF00144">
    <property type="entry name" value="Beta-lactamase"/>
    <property type="match status" value="1"/>
</dbReference>
<dbReference type="PANTHER" id="PTHR43283">
    <property type="entry name" value="BETA-LACTAMASE-RELATED"/>
    <property type="match status" value="1"/>
</dbReference>
<proteinExistence type="predicted"/>
<name>A0ABW4PY78_9MICO</name>
<dbReference type="GO" id="GO:0016787">
    <property type="term" value="F:hydrolase activity"/>
    <property type="evidence" value="ECO:0007669"/>
    <property type="project" value="UniProtKB-KW"/>
</dbReference>
<keyword evidence="2" id="KW-0378">Hydrolase</keyword>
<dbReference type="InterPro" id="IPR012338">
    <property type="entry name" value="Beta-lactam/transpept-like"/>
</dbReference>
<accession>A0ABW4PY78</accession>
<dbReference type="InterPro" id="IPR001466">
    <property type="entry name" value="Beta-lactam-related"/>
</dbReference>
<evidence type="ECO:0000259" key="1">
    <source>
        <dbReference type="Pfam" id="PF00144"/>
    </source>
</evidence>
<organism evidence="2 3">
    <name type="scientific">Brachybacterium rhamnosum</name>
    <dbReference type="NCBI Taxonomy" id="173361"/>
    <lineage>
        <taxon>Bacteria</taxon>
        <taxon>Bacillati</taxon>
        <taxon>Actinomycetota</taxon>
        <taxon>Actinomycetes</taxon>
        <taxon>Micrococcales</taxon>
        <taxon>Dermabacteraceae</taxon>
        <taxon>Brachybacterium</taxon>
    </lineage>
</organism>
<comment type="caution">
    <text evidence="2">The sequence shown here is derived from an EMBL/GenBank/DDBJ whole genome shotgun (WGS) entry which is preliminary data.</text>
</comment>
<dbReference type="EMBL" id="JBHUFL010000002">
    <property type="protein sequence ID" value="MFD1834745.1"/>
    <property type="molecule type" value="Genomic_DNA"/>
</dbReference>
<feature type="domain" description="Beta-lactamase-related" evidence="1">
    <location>
        <begin position="35"/>
        <end position="301"/>
    </location>
</feature>
<keyword evidence="3" id="KW-1185">Reference proteome</keyword>
<dbReference type="Proteomes" id="UP001597280">
    <property type="component" value="Unassembled WGS sequence"/>
</dbReference>